<dbReference type="SUPFAM" id="SSF51445">
    <property type="entry name" value="(Trans)glycosidases"/>
    <property type="match status" value="1"/>
</dbReference>
<dbReference type="AlphaFoldDB" id="A0A3B1C8Q0"/>
<evidence type="ECO:0000256" key="6">
    <source>
        <dbReference type="ARBA" id="ARBA00023277"/>
    </source>
</evidence>
<dbReference type="InterPro" id="IPR017853">
    <property type="entry name" value="GH"/>
</dbReference>
<accession>A0A3B1C8Q0</accession>
<dbReference type="Gene3D" id="3.20.20.80">
    <property type="entry name" value="Glycosidases"/>
    <property type="match status" value="1"/>
</dbReference>
<comment type="catalytic activity">
    <reaction evidence="1">
        <text>Transfers a segment of a (1-&gt;4)-alpha-D-glucan to a new position in an acceptor, which may be glucose or a (1-&gt;4)-alpha-D-glucan.</text>
        <dbReference type="EC" id="2.4.1.25"/>
    </reaction>
</comment>
<dbReference type="EMBL" id="UOGF01000016">
    <property type="protein sequence ID" value="VAX26569.1"/>
    <property type="molecule type" value="Genomic_DNA"/>
</dbReference>
<dbReference type="PANTHER" id="PTHR32438:SF5">
    <property type="entry name" value="4-ALPHA-GLUCANOTRANSFERASE DPE1, CHLOROPLASTIC_AMYLOPLASTIC"/>
    <property type="match status" value="1"/>
</dbReference>
<evidence type="ECO:0000256" key="3">
    <source>
        <dbReference type="ARBA" id="ARBA00012560"/>
    </source>
</evidence>
<keyword evidence="5 9" id="KW-0808">Transferase</keyword>
<gene>
    <name evidence="9" type="ORF">MNBD_NITROSPIRAE01-924</name>
</gene>
<keyword evidence="4 9" id="KW-0328">Glycosyltransferase</keyword>
<reference evidence="9" key="1">
    <citation type="submission" date="2018-06" db="EMBL/GenBank/DDBJ databases">
        <authorList>
            <person name="Zhirakovskaya E."/>
        </authorList>
    </citation>
    <scope>NUCLEOTIDE SEQUENCE</scope>
</reference>
<protein>
    <recommendedName>
        <fullName evidence="3">4-alpha-glucanotransferase</fullName>
        <ecNumber evidence="3">2.4.1.25</ecNumber>
    </recommendedName>
    <alternativeName>
        <fullName evidence="7">Amylomaltase</fullName>
    </alternativeName>
    <alternativeName>
        <fullName evidence="8">Disproportionating enzyme</fullName>
    </alternativeName>
</protein>
<evidence type="ECO:0000256" key="5">
    <source>
        <dbReference type="ARBA" id="ARBA00022679"/>
    </source>
</evidence>
<sequence length="550" mass="63933">MLGCPDKHKKNAKIDSMIKRLDTPSRLPQQLKQKIAGLMIPLFSIRTEHNLGAGEILDLIPCMDYMKTHHLGVLQMLPIYETAPDETSPYQALSSFAIDPAYLSVLGTTRFQNDDAVRAYLASEDIQTHLKSLEEKKTADLKTLRALKYQLLHLVFKTFKSEEWDKETAQARMLQDFIQEKSEWLEDYALFWQIKENQNWMPWCDWPERLKNRDKECLKQFQVDHAEGILFIQYVQWVLWSQWAEVRQHAKTHNMRIMGDLPFLLSQDSAEIWRAPHLFHADLSVGAPPDDFSETGQDWGLPCFNWEEMEKENLNWWRLRIREAAHCYDLIRLDHVVGFFRVWVMPKTGDPYFEPWAEDAQIVRGKTLLSVIIEEAGQCIPIAEDLGCIPDFVRNILNEMQIAGLKIMRWEKQGEVYIHPRDYAPLSLATTGTHDTSTLLAWWQEMSLELRRNFLGLLDVLDVHSPESDFSEILQHRVLDLLLGSPSQLVILPIQDILLEEDRINIPGTVGPHNWGYRMPILLSGLDQDPRYCKKISYLSQAILRSERSG</sequence>
<proteinExistence type="inferred from homology"/>
<comment type="similarity">
    <text evidence="2">Belongs to the disproportionating enzyme family.</text>
</comment>
<evidence type="ECO:0000256" key="2">
    <source>
        <dbReference type="ARBA" id="ARBA00005684"/>
    </source>
</evidence>
<evidence type="ECO:0000313" key="9">
    <source>
        <dbReference type="EMBL" id="VAX26569.1"/>
    </source>
</evidence>
<evidence type="ECO:0000256" key="1">
    <source>
        <dbReference type="ARBA" id="ARBA00000439"/>
    </source>
</evidence>
<dbReference type="GO" id="GO:0004134">
    <property type="term" value="F:4-alpha-glucanotransferase activity"/>
    <property type="evidence" value="ECO:0007669"/>
    <property type="project" value="UniProtKB-EC"/>
</dbReference>
<dbReference type="PANTHER" id="PTHR32438">
    <property type="entry name" value="4-ALPHA-GLUCANOTRANSFERASE DPE1, CHLOROPLASTIC/AMYLOPLASTIC"/>
    <property type="match status" value="1"/>
</dbReference>
<dbReference type="NCBIfam" id="TIGR00217">
    <property type="entry name" value="malQ"/>
    <property type="match status" value="1"/>
</dbReference>
<organism evidence="9">
    <name type="scientific">hydrothermal vent metagenome</name>
    <dbReference type="NCBI Taxonomy" id="652676"/>
    <lineage>
        <taxon>unclassified sequences</taxon>
        <taxon>metagenomes</taxon>
        <taxon>ecological metagenomes</taxon>
    </lineage>
</organism>
<dbReference type="Pfam" id="PF02446">
    <property type="entry name" value="Glyco_hydro_77"/>
    <property type="match status" value="1"/>
</dbReference>
<evidence type="ECO:0000256" key="7">
    <source>
        <dbReference type="ARBA" id="ARBA00031423"/>
    </source>
</evidence>
<dbReference type="GO" id="GO:0005975">
    <property type="term" value="P:carbohydrate metabolic process"/>
    <property type="evidence" value="ECO:0007669"/>
    <property type="project" value="InterPro"/>
</dbReference>
<evidence type="ECO:0000256" key="4">
    <source>
        <dbReference type="ARBA" id="ARBA00022676"/>
    </source>
</evidence>
<name>A0A3B1C8Q0_9ZZZZ</name>
<keyword evidence="6" id="KW-0119">Carbohydrate metabolism</keyword>
<evidence type="ECO:0000256" key="8">
    <source>
        <dbReference type="ARBA" id="ARBA00031501"/>
    </source>
</evidence>
<dbReference type="InterPro" id="IPR003385">
    <property type="entry name" value="Glyco_hydro_77"/>
</dbReference>
<dbReference type="EC" id="2.4.1.25" evidence="3"/>